<gene>
    <name evidence="4" type="ORF">M747DRAFT_354436</name>
</gene>
<comment type="similarity">
    <text evidence="1">Belongs to the FAH family.</text>
</comment>
<accession>A0A370BW37</accession>
<evidence type="ECO:0000256" key="1">
    <source>
        <dbReference type="ARBA" id="ARBA00010211"/>
    </source>
</evidence>
<dbReference type="GO" id="GO:0046872">
    <property type="term" value="F:metal ion binding"/>
    <property type="evidence" value="ECO:0007669"/>
    <property type="project" value="UniProtKB-KW"/>
</dbReference>
<evidence type="ECO:0000313" key="5">
    <source>
        <dbReference type="Proteomes" id="UP000253845"/>
    </source>
</evidence>
<sequence length="358" mass="39622">MATFKQLVRFAVGDQTHYGELINTDGNKYTVQQFDGTPFDKLLLTDKTYTVTDLLPPVPNTPLVICIGLNYKQHAKEASLDVPTYPPVFTKPADVLAGPFETIPIHRDAQSHLDYEGELTVVIGKDAKNVSAEDALDYVLGYTAGNDLSARNFQMPEASGGQFCYAKSFDKFAPIGHVLVSAQEVQDPQQLSLVTKVNGVVKQTTNTSDMIWGVRDIVSHLSRGMTLRKGTLIMTGTPSGVGFFRKEFLQDGDVVEVELGVREPGVIDFILFYFSRQAFPSWLHPESRHMCIRLVFRGALVGKELRYSVMVGKASVLGQHPNGMGRQWSRIAYRFLPADRQYMDAGTKSSTTNLGTDS</sequence>
<evidence type="ECO:0000256" key="2">
    <source>
        <dbReference type="ARBA" id="ARBA00022723"/>
    </source>
</evidence>
<dbReference type="GO" id="GO:0018773">
    <property type="term" value="F:acetylpyruvate hydrolase activity"/>
    <property type="evidence" value="ECO:0007669"/>
    <property type="project" value="TreeGrafter"/>
</dbReference>
<dbReference type="PANTHER" id="PTHR11820:SF7">
    <property type="entry name" value="ACYLPYRUVASE FAHD1, MITOCHONDRIAL"/>
    <property type="match status" value="1"/>
</dbReference>
<dbReference type="SUPFAM" id="SSF56529">
    <property type="entry name" value="FAH"/>
    <property type="match status" value="1"/>
</dbReference>
<reference evidence="4 5" key="1">
    <citation type="submission" date="2018-07" db="EMBL/GenBank/DDBJ databases">
        <title>Section-level genome sequencing of Aspergillus section Nigri to investigate inter- and intra-species variation.</title>
        <authorList>
            <consortium name="DOE Joint Genome Institute"/>
            <person name="Vesth T.C."/>
            <person name="Nybo J.L."/>
            <person name="Theobald S."/>
            <person name="Frisvad J.C."/>
            <person name="Larsen T.O."/>
            <person name="Nielsen K.F."/>
            <person name="Hoof J.B."/>
            <person name="Brandl J."/>
            <person name="Salamov A."/>
            <person name="Riley R."/>
            <person name="Gladden J.M."/>
            <person name="Phatale P."/>
            <person name="Nielsen M.T."/>
            <person name="Lyhne E.K."/>
            <person name="Kogle M.E."/>
            <person name="Strasser K."/>
            <person name="McDonnell E."/>
            <person name="Barry K."/>
            <person name="Clum A."/>
            <person name="Chen C."/>
            <person name="Nolan M."/>
            <person name="Sandor L."/>
            <person name="Kuo A."/>
            <person name="Lipzen A."/>
            <person name="Hainaut M."/>
            <person name="Drula E."/>
            <person name="Tsang A."/>
            <person name="Magnuson J.K."/>
            <person name="Henrissat B."/>
            <person name="Wiebenga A."/>
            <person name="Simmons B.A."/>
            <person name="Makela M.R."/>
            <person name="De vries R.P."/>
            <person name="Grigoriev I.V."/>
            <person name="Mortensen U.H."/>
            <person name="Baker S.E."/>
            <person name="Andersen M.R."/>
        </authorList>
    </citation>
    <scope>NUCLEOTIDE SEQUENCE [LARGE SCALE GENOMIC DNA]</scope>
    <source>
        <strain evidence="4 5">ATCC 13496</strain>
    </source>
</reference>
<protein>
    <recommendedName>
        <fullName evidence="3">Fumarylacetoacetase-like C-terminal domain-containing protein</fullName>
    </recommendedName>
</protein>
<dbReference type="Proteomes" id="UP000253845">
    <property type="component" value="Unassembled WGS sequence"/>
</dbReference>
<evidence type="ECO:0000259" key="3">
    <source>
        <dbReference type="Pfam" id="PF01557"/>
    </source>
</evidence>
<dbReference type="VEuPathDB" id="FungiDB:M747DRAFT_354436"/>
<proteinExistence type="inferred from homology"/>
<feature type="domain" description="Fumarylacetoacetase-like C-terminal" evidence="3">
    <location>
        <begin position="64"/>
        <end position="259"/>
    </location>
</feature>
<name>A0A370BW37_ASPNG</name>
<dbReference type="GO" id="GO:0050163">
    <property type="term" value="F:oxaloacetate tautomerase activity"/>
    <property type="evidence" value="ECO:0007669"/>
    <property type="project" value="UniProtKB-ARBA"/>
</dbReference>
<dbReference type="GO" id="GO:0006107">
    <property type="term" value="P:oxaloacetate metabolic process"/>
    <property type="evidence" value="ECO:0007669"/>
    <property type="project" value="UniProtKB-ARBA"/>
</dbReference>
<dbReference type="Pfam" id="PF01557">
    <property type="entry name" value="FAA_hydrolase"/>
    <property type="match status" value="1"/>
</dbReference>
<dbReference type="InterPro" id="IPR036663">
    <property type="entry name" value="Fumarylacetoacetase_C_sf"/>
</dbReference>
<dbReference type="PANTHER" id="PTHR11820">
    <property type="entry name" value="ACYLPYRUVASE"/>
    <property type="match status" value="1"/>
</dbReference>
<organism evidence="4 5">
    <name type="scientific">Aspergillus niger ATCC 13496</name>
    <dbReference type="NCBI Taxonomy" id="1353008"/>
    <lineage>
        <taxon>Eukaryota</taxon>
        <taxon>Fungi</taxon>
        <taxon>Dikarya</taxon>
        <taxon>Ascomycota</taxon>
        <taxon>Pezizomycotina</taxon>
        <taxon>Eurotiomycetes</taxon>
        <taxon>Eurotiomycetidae</taxon>
        <taxon>Eurotiales</taxon>
        <taxon>Aspergillaceae</taxon>
        <taxon>Aspergillus</taxon>
        <taxon>Aspergillus subgen. Circumdati</taxon>
    </lineage>
</organism>
<dbReference type="AlphaFoldDB" id="A0A370BW37"/>
<dbReference type="FunFam" id="3.90.850.10:FF:000002">
    <property type="entry name" value="2-hydroxyhepta-2,4-diene-1,7-dioate isomerase"/>
    <property type="match status" value="1"/>
</dbReference>
<keyword evidence="2" id="KW-0479">Metal-binding</keyword>
<dbReference type="Gene3D" id="3.90.850.10">
    <property type="entry name" value="Fumarylacetoacetase-like, C-terminal domain"/>
    <property type="match status" value="1"/>
</dbReference>
<dbReference type="EMBL" id="KZ851923">
    <property type="protein sequence ID" value="RDH18520.1"/>
    <property type="molecule type" value="Genomic_DNA"/>
</dbReference>
<dbReference type="InterPro" id="IPR011234">
    <property type="entry name" value="Fumarylacetoacetase-like_C"/>
</dbReference>
<evidence type="ECO:0000313" key="4">
    <source>
        <dbReference type="EMBL" id="RDH18520.1"/>
    </source>
</evidence>